<organism evidence="6">
    <name type="scientific">Treponema denticola OTK</name>
    <dbReference type="NCBI Taxonomy" id="999434"/>
    <lineage>
        <taxon>Bacteria</taxon>
        <taxon>Pseudomonadati</taxon>
        <taxon>Spirochaetota</taxon>
        <taxon>Spirochaetia</taxon>
        <taxon>Spirochaetales</taxon>
        <taxon>Treponemataceae</taxon>
        <taxon>Treponema</taxon>
    </lineage>
</organism>
<dbReference type="InterPro" id="IPR018484">
    <property type="entry name" value="FGGY_N"/>
</dbReference>
<dbReference type="InterPro" id="IPR018485">
    <property type="entry name" value="FGGY_C"/>
</dbReference>
<evidence type="ECO:0000256" key="1">
    <source>
        <dbReference type="ARBA" id="ARBA00009156"/>
    </source>
</evidence>
<feature type="domain" description="Carbohydrate kinase FGGY C-terminal" evidence="5">
    <location>
        <begin position="304"/>
        <end position="383"/>
    </location>
</feature>
<accession>A0A0F6MSW3</accession>
<dbReference type="Gene3D" id="3.30.420.40">
    <property type="match status" value="2"/>
</dbReference>
<dbReference type="SUPFAM" id="SSF53067">
    <property type="entry name" value="Actin-like ATPase domain"/>
    <property type="match status" value="2"/>
</dbReference>
<dbReference type="HOGENOM" id="CLU_009281_3_3_12"/>
<reference evidence="6" key="1">
    <citation type="submission" date="2012-01" db="EMBL/GenBank/DDBJ databases">
        <title>The Genome Sequence of Treponema denticola OTK.</title>
        <authorList>
            <consortium name="The Broad Institute Genome Sequencing Platform"/>
            <person name="Earl A."/>
            <person name="Ward D."/>
            <person name="Feldgarden M."/>
            <person name="Gevers D."/>
            <person name="Blanton J.M."/>
            <person name="Fenno C.J."/>
            <person name="Baranova O.V."/>
            <person name="Mathney J."/>
            <person name="Dewhirst F.E."/>
            <person name="Izard J."/>
            <person name="Young S.K."/>
            <person name="Zeng Q."/>
            <person name="Gargeya S."/>
            <person name="Fitzgerald M."/>
            <person name="Haas B."/>
            <person name="Abouelleil A."/>
            <person name="Alvarado L."/>
            <person name="Arachchi H.M."/>
            <person name="Berlin A."/>
            <person name="Chapman S.B."/>
            <person name="Gearin G."/>
            <person name="Goldberg J."/>
            <person name="Griggs A."/>
            <person name="Gujja S."/>
            <person name="Hansen M."/>
            <person name="Heiman D."/>
            <person name="Howarth C."/>
            <person name="Larimer J."/>
            <person name="Lui A."/>
            <person name="MacDonald P.J.P."/>
            <person name="McCowen C."/>
            <person name="Montmayeur A."/>
            <person name="Murphy C."/>
            <person name="Neiman D."/>
            <person name="Pearson M."/>
            <person name="Priest M."/>
            <person name="Roberts A."/>
            <person name="Saif S."/>
            <person name="Shea T."/>
            <person name="Sisk P."/>
            <person name="Stolte C."/>
            <person name="Sykes S."/>
            <person name="Wortman J."/>
            <person name="Nusbaum C."/>
            <person name="Birren B."/>
        </authorList>
    </citation>
    <scope>NUCLEOTIDE SEQUENCE [LARGE SCALE GENOMIC DNA]</scope>
    <source>
        <strain evidence="6">OTK</strain>
    </source>
</reference>
<dbReference type="Pfam" id="PF02782">
    <property type="entry name" value="FGGY_C"/>
    <property type="match status" value="1"/>
</dbReference>
<dbReference type="RefSeq" id="WP_002691702.1">
    <property type="nucleotide sequence ID" value="NZ_CM001797.1"/>
</dbReference>
<name>A0A0F6MSW3_TREDN</name>
<evidence type="ECO:0000313" key="6">
    <source>
        <dbReference type="EMBL" id="EMB23966.1"/>
    </source>
</evidence>
<evidence type="ECO:0000256" key="3">
    <source>
        <dbReference type="ARBA" id="ARBA00022777"/>
    </source>
</evidence>
<keyword evidence="2" id="KW-0808">Transferase</keyword>
<dbReference type="AlphaFoldDB" id="A0A0F6MSW3"/>
<dbReference type="GO" id="GO:0005975">
    <property type="term" value="P:carbohydrate metabolic process"/>
    <property type="evidence" value="ECO:0007669"/>
    <property type="project" value="InterPro"/>
</dbReference>
<comment type="caution">
    <text evidence="6">The sequence shown here is derived from an EMBL/GenBank/DDBJ whole genome shotgun (WGS) entry which is preliminary data.</text>
</comment>
<comment type="similarity">
    <text evidence="1">Belongs to the FGGY kinase family.</text>
</comment>
<dbReference type="InterPro" id="IPR050406">
    <property type="entry name" value="FGGY_Carb_Kinase"/>
</dbReference>
<dbReference type="InterPro" id="IPR043129">
    <property type="entry name" value="ATPase_NBD"/>
</dbReference>
<feature type="domain" description="Carbohydrate kinase FGGY N-terminal" evidence="4">
    <location>
        <begin position="7"/>
        <end position="202"/>
    </location>
</feature>
<dbReference type="PANTHER" id="PTHR43095">
    <property type="entry name" value="SUGAR KINASE"/>
    <property type="match status" value="1"/>
</dbReference>
<gene>
    <name evidence="6" type="ORF">HMPREF9723_01104</name>
</gene>
<keyword evidence="3" id="KW-0418">Kinase</keyword>
<evidence type="ECO:0000256" key="2">
    <source>
        <dbReference type="ARBA" id="ARBA00022679"/>
    </source>
</evidence>
<proteinExistence type="inferred from homology"/>
<evidence type="ECO:0000259" key="4">
    <source>
        <dbReference type="Pfam" id="PF00370"/>
    </source>
</evidence>
<dbReference type="Proteomes" id="UP000011701">
    <property type="component" value="Chromosome"/>
</dbReference>
<evidence type="ECO:0000259" key="5">
    <source>
        <dbReference type="Pfam" id="PF02782"/>
    </source>
</evidence>
<dbReference type="GO" id="GO:0016301">
    <property type="term" value="F:kinase activity"/>
    <property type="evidence" value="ECO:0007669"/>
    <property type="project" value="UniProtKB-KW"/>
</dbReference>
<evidence type="ECO:0008006" key="7">
    <source>
        <dbReference type="Google" id="ProtNLM"/>
    </source>
</evidence>
<protein>
    <recommendedName>
        <fullName evidence="7">Carbohydrate kinase FGGY C-terminal domain-containing protein</fullName>
    </recommendedName>
</protein>
<dbReference type="PATRIC" id="fig|999434.4.peg.1146"/>
<dbReference type="EMBL" id="AGDY01000004">
    <property type="protein sequence ID" value="EMB23966.1"/>
    <property type="molecule type" value="Genomic_DNA"/>
</dbReference>
<dbReference type="Pfam" id="PF00370">
    <property type="entry name" value="FGGY_N"/>
    <property type="match status" value="1"/>
</dbReference>
<sequence>MIFCAAVFDIGTSSLKGALIAEDGKVYTQGRLFFPQNLEAETWLISFENLFKQFSDFAEQKSIKICGICISGNGPSLVAVSEDSAERDFLLLWNKASSKASHENSNENSNENSMKKSPLYGKSIFLPRLDFFRNSYPKIFQSAKYILSGPEYLIYKLTKTKVTVLPEERYVPAYWTDEELKALSIPKNKLAPFVPLGEDCGLYRNIPVFAGPPDFIAALIGTNTLKPGTACDRAGSSEGINICVKAPPESSKLKGLRLLPSPIPNLWNISYLIENSGNVFYEYIKKHGGNFMDFDAFVHNINTKTANKQNEAEGRAIMEALAFKVKEGMDLLEKAAGFRPIYTISGGQANNKLWRDLKAEITGREFKVLQIADAELLGNAAITFTSRKTYGSISEAASVIVW</sequence>